<dbReference type="EMBL" id="JBHTAR010000011">
    <property type="protein sequence ID" value="MFC7200125.1"/>
    <property type="molecule type" value="Genomic_DNA"/>
</dbReference>
<organism evidence="2 3">
    <name type="scientific">Halospeciosus flavus</name>
    <dbReference type="NCBI Taxonomy" id="3032283"/>
    <lineage>
        <taxon>Archaea</taxon>
        <taxon>Methanobacteriati</taxon>
        <taxon>Methanobacteriota</taxon>
        <taxon>Stenosarchaea group</taxon>
        <taxon>Halobacteria</taxon>
        <taxon>Halobacteriales</taxon>
        <taxon>Halobacteriaceae</taxon>
        <taxon>Halospeciosus</taxon>
    </lineage>
</organism>
<dbReference type="RefSeq" id="WP_279530044.1">
    <property type="nucleotide sequence ID" value="NZ_CP122312.1"/>
</dbReference>
<reference evidence="2 3" key="1">
    <citation type="journal article" date="2019" name="Int. J. Syst. Evol. Microbiol.">
        <title>The Global Catalogue of Microorganisms (GCM) 10K type strain sequencing project: providing services to taxonomists for standard genome sequencing and annotation.</title>
        <authorList>
            <consortium name="The Broad Institute Genomics Platform"/>
            <consortium name="The Broad Institute Genome Sequencing Center for Infectious Disease"/>
            <person name="Wu L."/>
            <person name="Ma J."/>
        </authorList>
    </citation>
    <scope>NUCLEOTIDE SEQUENCE [LARGE SCALE GENOMIC DNA]</scope>
    <source>
        <strain evidence="2 3">XZGYJ-43</strain>
    </source>
</reference>
<protein>
    <submittedName>
        <fullName evidence="2">DUF2182 domain-containing protein</fullName>
    </submittedName>
</protein>
<keyword evidence="1" id="KW-0472">Membrane</keyword>
<comment type="caution">
    <text evidence="2">The sequence shown here is derived from an EMBL/GenBank/DDBJ whole genome shotgun (WGS) entry which is preliminary data.</text>
</comment>
<gene>
    <name evidence="2" type="ORF">ACFQJ9_12010</name>
</gene>
<keyword evidence="3" id="KW-1185">Reference proteome</keyword>
<sequence length="282" mass="30904">MSFREHFDEQLDSRFDTEALGVESNRTTATVTGLVLVNAVWWFLLLRGHVPMPGMMWLMEQGIPMAAPGAVEAAVAHVGTVTAVAKYFVMWGVMMWAMMYVAMARYGRDYANALSGSTPAVAATIVVFFAGYNLVWMLSAVVPLAFEFALPGGIYGVTKAHTPLVFGTVLVLTGFYQLSEFKQSFLRECCARVEPRDAGLREGLSHGLHHGVKCIIISFGVFFLLMPFFGEMNQFWMLAFTFVIAAERIPVWGEELADATGILCLIAGVVVLGLQPALPVAF</sequence>
<dbReference type="Proteomes" id="UP001596447">
    <property type="component" value="Unassembled WGS sequence"/>
</dbReference>
<dbReference type="Pfam" id="PF09948">
    <property type="entry name" value="PpoB2"/>
    <property type="match status" value="1"/>
</dbReference>
<feature type="transmembrane region" description="Helical" evidence="1">
    <location>
        <begin position="119"/>
        <end position="140"/>
    </location>
</feature>
<dbReference type="InterPro" id="IPR018688">
    <property type="entry name" value="PpoB2-like"/>
</dbReference>
<name>A0ABD5Z564_9EURY</name>
<feature type="transmembrane region" description="Helical" evidence="1">
    <location>
        <begin position="29"/>
        <end position="50"/>
    </location>
</feature>
<evidence type="ECO:0000256" key="1">
    <source>
        <dbReference type="SAM" id="Phobius"/>
    </source>
</evidence>
<feature type="transmembrane region" description="Helical" evidence="1">
    <location>
        <begin position="211"/>
        <end position="229"/>
    </location>
</feature>
<dbReference type="AlphaFoldDB" id="A0ABD5Z564"/>
<accession>A0ABD5Z564</accession>
<evidence type="ECO:0000313" key="2">
    <source>
        <dbReference type="EMBL" id="MFC7200125.1"/>
    </source>
</evidence>
<feature type="transmembrane region" description="Helical" evidence="1">
    <location>
        <begin position="259"/>
        <end position="278"/>
    </location>
</feature>
<proteinExistence type="predicted"/>
<feature type="transmembrane region" description="Helical" evidence="1">
    <location>
        <begin position="235"/>
        <end position="252"/>
    </location>
</feature>
<keyword evidence="1" id="KW-0812">Transmembrane</keyword>
<keyword evidence="1" id="KW-1133">Transmembrane helix</keyword>
<feature type="transmembrane region" description="Helical" evidence="1">
    <location>
        <begin position="160"/>
        <end position="178"/>
    </location>
</feature>
<evidence type="ECO:0000313" key="3">
    <source>
        <dbReference type="Proteomes" id="UP001596447"/>
    </source>
</evidence>